<dbReference type="Proteomes" id="UP001458880">
    <property type="component" value="Unassembled WGS sequence"/>
</dbReference>
<organism evidence="1 2">
    <name type="scientific">Popillia japonica</name>
    <name type="common">Japanese beetle</name>
    <dbReference type="NCBI Taxonomy" id="7064"/>
    <lineage>
        <taxon>Eukaryota</taxon>
        <taxon>Metazoa</taxon>
        <taxon>Ecdysozoa</taxon>
        <taxon>Arthropoda</taxon>
        <taxon>Hexapoda</taxon>
        <taxon>Insecta</taxon>
        <taxon>Pterygota</taxon>
        <taxon>Neoptera</taxon>
        <taxon>Endopterygota</taxon>
        <taxon>Coleoptera</taxon>
        <taxon>Polyphaga</taxon>
        <taxon>Scarabaeiformia</taxon>
        <taxon>Scarabaeidae</taxon>
        <taxon>Rutelinae</taxon>
        <taxon>Popillia</taxon>
    </lineage>
</organism>
<evidence type="ECO:0000313" key="2">
    <source>
        <dbReference type="Proteomes" id="UP001458880"/>
    </source>
</evidence>
<protein>
    <recommendedName>
        <fullName evidence="3">Integrase zinc-binding domain-containing protein</fullName>
    </recommendedName>
</protein>
<evidence type="ECO:0000313" key="1">
    <source>
        <dbReference type="EMBL" id="KAK9719493.1"/>
    </source>
</evidence>
<reference evidence="1 2" key="1">
    <citation type="journal article" date="2024" name="BMC Genomics">
        <title>De novo assembly and annotation of Popillia japonica's genome with initial clues to its potential as an invasive pest.</title>
        <authorList>
            <person name="Cucini C."/>
            <person name="Boschi S."/>
            <person name="Funari R."/>
            <person name="Cardaioli E."/>
            <person name="Iannotti N."/>
            <person name="Marturano G."/>
            <person name="Paoli F."/>
            <person name="Bruttini M."/>
            <person name="Carapelli A."/>
            <person name="Frati F."/>
            <person name="Nardi F."/>
        </authorList>
    </citation>
    <scope>NUCLEOTIDE SEQUENCE [LARGE SCALE GENOMIC DNA]</scope>
    <source>
        <strain evidence="1">DMR45628</strain>
    </source>
</reference>
<proteinExistence type="predicted"/>
<comment type="caution">
    <text evidence="1">The sequence shown here is derived from an EMBL/GenBank/DDBJ whole genome shotgun (WGS) entry which is preliminary data.</text>
</comment>
<keyword evidence="2" id="KW-1185">Reference proteome</keyword>
<dbReference type="AlphaFoldDB" id="A0AAW1KK46"/>
<sequence>MEMDKKTNLDKYKSLIEEVKQSKMSNKKDPHMHWLLRHYAILSVQGTEKLIFPISNNSNEIIYYVHDNELFQILEDAHSQTGHGGRDRMYHNAK</sequence>
<name>A0AAW1KK46_POPJA</name>
<gene>
    <name evidence="1" type="ORF">QE152_g22664</name>
</gene>
<dbReference type="EMBL" id="JASPKY010000219">
    <property type="protein sequence ID" value="KAK9719493.1"/>
    <property type="molecule type" value="Genomic_DNA"/>
</dbReference>
<evidence type="ECO:0008006" key="3">
    <source>
        <dbReference type="Google" id="ProtNLM"/>
    </source>
</evidence>
<accession>A0AAW1KK46</accession>